<gene>
    <name evidence="1" type="ORF">BDV40DRAFT_306240</name>
</gene>
<accession>A0A5N6UDK6</accession>
<evidence type="ECO:0000313" key="1">
    <source>
        <dbReference type="EMBL" id="KAE8156281.1"/>
    </source>
</evidence>
<dbReference type="Proteomes" id="UP000326950">
    <property type="component" value="Unassembled WGS sequence"/>
</dbReference>
<name>A0A5N6UDK6_ASPTM</name>
<organism evidence="1 2">
    <name type="scientific">Aspergillus tamarii</name>
    <dbReference type="NCBI Taxonomy" id="41984"/>
    <lineage>
        <taxon>Eukaryota</taxon>
        <taxon>Fungi</taxon>
        <taxon>Dikarya</taxon>
        <taxon>Ascomycota</taxon>
        <taxon>Pezizomycotina</taxon>
        <taxon>Eurotiomycetes</taxon>
        <taxon>Eurotiomycetidae</taxon>
        <taxon>Eurotiales</taxon>
        <taxon>Aspergillaceae</taxon>
        <taxon>Aspergillus</taxon>
        <taxon>Aspergillus subgen. Circumdati</taxon>
    </lineage>
</organism>
<dbReference type="OrthoDB" id="3938867at2759"/>
<evidence type="ECO:0000313" key="2">
    <source>
        <dbReference type="Proteomes" id="UP000326950"/>
    </source>
</evidence>
<protein>
    <recommendedName>
        <fullName evidence="3">F-box domain-containing protein</fullName>
    </recommendedName>
</protein>
<dbReference type="AlphaFoldDB" id="A0A5N6UDK6"/>
<keyword evidence="2" id="KW-1185">Reference proteome</keyword>
<evidence type="ECO:0008006" key="3">
    <source>
        <dbReference type="Google" id="ProtNLM"/>
    </source>
</evidence>
<reference evidence="1 2" key="1">
    <citation type="submission" date="2019-04" db="EMBL/GenBank/DDBJ databases">
        <title>Friends and foes A comparative genomics study of 23 Aspergillus species from section Flavi.</title>
        <authorList>
            <consortium name="DOE Joint Genome Institute"/>
            <person name="Kjaerbolling I."/>
            <person name="Vesth T."/>
            <person name="Frisvad J.C."/>
            <person name="Nybo J.L."/>
            <person name="Theobald S."/>
            <person name="Kildgaard S."/>
            <person name="Isbrandt T."/>
            <person name="Kuo A."/>
            <person name="Sato A."/>
            <person name="Lyhne E.K."/>
            <person name="Kogle M.E."/>
            <person name="Wiebenga A."/>
            <person name="Kun R.S."/>
            <person name="Lubbers R.J."/>
            <person name="Makela M.R."/>
            <person name="Barry K."/>
            <person name="Chovatia M."/>
            <person name="Clum A."/>
            <person name="Daum C."/>
            <person name="Haridas S."/>
            <person name="He G."/>
            <person name="LaButti K."/>
            <person name="Lipzen A."/>
            <person name="Mondo S."/>
            <person name="Riley R."/>
            <person name="Salamov A."/>
            <person name="Simmons B.A."/>
            <person name="Magnuson J.K."/>
            <person name="Henrissat B."/>
            <person name="Mortensen U.H."/>
            <person name="Larsen T.O."/>
            <person name="Devries R.P."/>
            <person name="Grigoriev I.V."/>
            <person name="Machida M."/>
            <person name="Baker S.E."/>
            <person name="Andersen M.R."/>
        </authorList>
    </citation>
    <scope>NUCLEOTIDE SEQUENCE [LARGE SCALE GENOMIC DNA]</scope>
    <source>
        <strain evidence="1 2">CBS 117626</strain>
    </source>
</reference>
<dbReference type="EMBL" id="ML738769">
    <property type="protein sequence ID" value="KAE8156281.1"/>
    <property type="molecule type" value="Genomic_DNA"/>
</dbReference>
<proteinExistence type="predicted"/>
<sequence>MGTRGLVFIRCRGKYFVYYNQFDSYPEGLGEAIVQQIPGNPEKYHEWLESMRKVFTGFVQKLEEQYIPLDSPTSSLAERYMKSYLAVDDRLEILPMQTLVPHLWGGCIEWMYTLDLDRELLGVDHSVYFKLSEIPRGGRWHQYLDVDDTCRRRVLYDSIGSEPMSSNVFHGSSDTLLPREALLLSTFSCIHSSFKKLLDPFTLEWTPESFSFQEIAFALLSIAAGGVTFESIRALDKTHETEGYYILPDGCPLPCFLYERHFPGVDPGSSPRNRTYWFSNILVHLSCRLDVVDVEKAAVIEAVDAGLDQGLDEFYAMVFSIADVILVHVQRSDLMPLFYFDEESSRYLKGPRTRPIQDTQTTTPGTDANHALQRKIEKEDETSLFGEASDSSDEMETMVEDKHTKVDITFTSMIRFLDIAARLYLGDERSSRVPNEILTSIMHFTDTRTYRNLTNVSTSCRKLSDRKFRLNDGYDVVGIEAQSVGSSRRFIIQDIHTKERLYSELQHFNRDASDLFSSPDAPKDTLKLYTVIGEETTRRSIIHLTALQFPMLPSKDMPCTNEVQMPIPERYPGNFGRTEDSSKLFKIPNYQYIGFIEDAWGKYIHSMIQRETRRPDVAQFVQISGAQYRCLLPPGYRELGMHHYYCNGLQVFLRHPQDEKQDPDALIIVRGRPVIVAFGTNVRLFYYIYHREEAPVVPQNASPASIQFAVSCTDPEPKHRLIQLIPGSKPIDLHHKDDRTKLEQWFRVFCDKEDIETEWDAITGEYITMGRRTREVENTE</sequence>